<dbReference type="FunFam" id="3.30.2330.10:FF:000001">
    <property type="entry name" value="Arginine biosynthesis bifunctional protein ArgJ, mitochondrial"/>
    <property type="match status" value="1"/>
</dbReference>
<comment type="subunit">
    <text evidence="2 9">Heterotetramer of two alpha and two beta chains.</text>
</comment>
<comment type="function">
    <text evidence="9">Catalyzes two activities which are involved in the cyclic version of arginine biosynthesis: the synthesis of N-acetylglutamate from glutamate and acetyl-CoA as the acetyl donor, and of ornithine by transacetylation between N(2)-acetylornithine and glutamate.</text>
</comment>
<sequence>MENLNEVSGGITAARGFKAAGVKTGIKNNSFDLAIIKSQKKAKAAAVYTTNQVQAAPIEVCRNNLEDGTASAVVVNSGISNACTGKQGLENAYKMVEKTGEELGVNTDEVIVASTGIIGKQLPMEKIEAGIESASKKLDRNSDEKAAKAILTTDTTTKQIAVKTEIEGEALTVSGMAKGSGMIEPDMATMLSFITTDADINNQLLQKTLKAAVDNSFNKITVDGDQSTNDMVAVLASGQADIPKITAGSSAYEKFTQALHYVAEKLAKMIVKDGEGGTKFIEIEVGGAASLGQAEKAARQIANSPLVKTAIFGESPSWGRIAAAAGSADDEFDLEDLKIVINGEEIFGPEEYVHSFSKDILTRDRIDIVVDLGLGDVSEKIWTCDFSYEYVEINAKYYS</sequence>
<dbReference type="OrthoDB" id="9804242at2"/>
<evidence type="ECO:0000256" key="2">
    <source>
        <dbReference type="ARBA" id="ARBA00011475"/>
    </source>
</evidence>
<feature type="site" description="Cleavage; by autolysis" evidence="9">
    <location>
        <begin position="188"/>
        <end position="189"/>
    </location>
</feature>
<dbReference type="GO" id="GO:0005737">
    <property type="term" value="C:cytoplasm"/>
    <property type="evidence" value="ECO:0007669"/>
    <property type="project" value="UniProtKB-SubCell"/>
</dbReference>
<dbReference type="Gene3D" id="3.10.20.340">
    <property type="entry name" value="ArgJ beta chain, C-terminal domain"/>
    <property type="match status" value="1"/>
</dbReference>
<comment type="similarity">
    <text evidence="1 9">Belongs to the ArgJ family.</text>
</comment>
<feature type="binding site" evidence="9">
    <location>
        <position position="275"/>
    </location>
    <ligand>
        <name>substrate</name>
    </ligand>
</feature>
<evidence type="ECO:0000256" key="8">
    <source>
        <dbReference type="ARBA" id="ARBA00023315"/>
    </source>
</evidence>
<dbReference type="EC" id="2.3.1.1" evidence="9"/>
<comment type="pathway">
    <text evidence="9">Amino-acid biosynthesis; L-arginine biosynthesis; N(2)-acetyl-L-ornithine from L-glutamate: step 1/4.</text>
</comment>
<dbReference type="InterPro" id="IPR016117">
    <property type="entry name" value="ArgJ-like_dom_sf"/>
</dbReference>
<dbReference type="RefSeq" id="WP_089758402.1">
    <property type="nucleotide sequence ID" value="NZ_FNGO01000003.1"/>
</dbReference>
<dbReference type="GO" id="GO:0004042">
    <property type="term" value="F:L-glutamate N-acetyltransferase activity"/>
    <property type="evidence" value="ECO:0007669"/>
    <property type="project" value="UniProtKB-UniRule"/>
</dbReference>
<evidence type="ECO:0000256" key="4">
    <source>
        <dbReference type="ARBA" id="ARBA00022605"/>
    </source>
</evidence>
<feature type="binding site" evidence="9">
    <location>
        <position position="178"/>
    </location>
    <ligand>
        <name>substrate</name>
    </ligand>
</feature>
<accession>A0A1G9J5E7</accession>
<dbReference type="GO" id="GO:0006592">
    <property type="term" value="P:ornithine biosynthetic process"/>
    <property type="evidence" value="ECO:0007669"/>
    <property type="project" value="TreeGrafter"/>
</dbReference>
<dbReference type="EMBL" id="FNGO01000003">
    <property type="protein sequence ID" value="SDL32384.1"/>
    <property type="molecule type" value="Genomic_DNA"/>
</dbReference>
<dbReference type="UniPathway" id="UPA00068">
    <property type="reaction ID" value="UER00106"/>
</dbReference>
<evidence type="ECO:0000313" key="10">
    <source>
        <dbReference type="EMBL" id="SDL32384.1"/>
    </source>
</evidence>
<keyword evidence="8 9" id="KW-0012">Acyltransferase</keyword>
<keyword evidence="3 9" id="KW-0055">Arginine biosynthesis</keyword>
<feature type="binding site" evidence="9">
    <location>
        <position position="189"/>
    </location>
    <ligand>
        <name>substrate</name>
    </ligand>
</feature>
<evidence type="ECO:0000256" key="1">
    <source>
        <dbReference type="ARBA" id="ARBA00006774"/>
    </source>
</evidence>
<keyword evidence="7 9" id="KW-0511">Multifunctional enzyme</keyword>
<dbReference type="InterPro" id="IPR002813">
    <property type="entry name" value="Arg_biosynth_ArgJ"/>
</dbReference>
<organism evidence="10 11">
    <name type="scientific">Halarsenatibacter silvermanii</name>
    <dbReference type="NCBI Taxonomy" id="321763"/>
    <lineage>
        <taxon>Bacteria</taxon>
        <taxon>Bacillati</taxon>
        <taxon>Bacillota</taxon>
        <taxon>Clostridia</taxon>
        <taxon>Halanaerobiales</taxon>
        <taxon>Halarsenatibacteraceae</taxon>
        <taxon>Halarsenatibacter</taxon>
    </lineage>
</organism>
<feature type="active site" description="Nucleophile" evidence="9">
    <location>
        <position position="189"/>
    </location>
</feature>
<dbReference type="CDD" id="cd02152">
    <property type="entry name" value="OAT"/>
    <property type="match status" value="1"/>
</dbReference>
<feature type="binding site" evidence="9">
    <location>
        <position position="394"/>
    </location>
    <ligand>
        <name>substrate</name>
    </ligand>
</feature>
<keyword evidence="6 9" id="KW-0068">Autocatalytic cleavage</keyword>
<dbReference type="GO" id="GO:0004358">
    <property type="term" value="F:L-glutamate N-acetyltransferase activity, acting on acetyl-L-ornithine as donor"/>
    <property type="evidence" value="ECO:0007669"/>
    <property type="project" value="UniProtKB-UniRule"/>
</dbReference>
<name>A0A1G9J5E7_9FIRM</name>
<evidence type="ECO:0000256" key="3">
    <source>
        <dbReference type="ARBA" id="ARBA00022571"/>
    </source>
</evidence>
<evidence type="ECO:0000313" key="11">
    <source>
        <dbReference type="Proteomes" id="UP000199476"/>
    </source>
</evidence>
<evidence type="ECO:0000256" key="6">
    <source>
        <dbReference type="ARBA" id="ARBA00022813"/>
    </source>
</evidence>
<dbReference type="Pfam" id="PF01960">
    <property type="entry name" value="ArgJ"/>
    <property type="match status" value="1"/>
</dbReference>
<comment type="catalytic activity">
    <reaction evidence="9">
        <text>L-glutamate + acetyl-CoA = N-acetyl-L-glutamate + CoA + H(+)</text>
        <dbReference type="Rhea" id="RHEA:24292"/>
        <dbReference type="ChEBI" id="CHEBI:15378"/>
        <dbReference type="ChEBI" id="CHEBI:29985"/>
        <dbReference type="ChEBI" id="CHEBI:44337"/>
        <dbReference type="ChEBI" id="CHEBI:57287"/>
        <dbReference type="ChEBI" id="CHEBI:57288"/>
        <dbReference type="EC" id="2.3.1.1"/>
    </reaction>
</comment>
<evidence type="ECO:0000256" key="7">
    <source>
        <dbReference type="ARBA" id="ARBA00023268"/>
    </source>
</evidence>
<evidence type="ECO:0000256" key="5">
    <source>
        <dbReference type="ARBA" id="ARBA00022679"/>
    </source>
</evidence>
<dbReference type="Gene3D" id="3.30.2330.10">
    <property type="entry name" value="arginine biosynthesis bifunctional protein suprefamily"/>
    <property type="match status" value="1"/>
</dbReference>
<dbReference type="SUPFAM" id="SSF56266">
    <property type="entry name" value="DmpA/ArgJ-like"/>
    <property type="match status" value="1"/>
</dbReference>
<protein>
    <recommendedName>
        <fullName evidence="9">Arginine biosynthesis bifunctional protein ArgJ</fullName>
    </recommendedName>
    <domain>
        <recommendedName>
            <fullName evidence="9">Glutamate N-acetyltransferase</fullName>
            <ecNumber evidence="9">2.3.1.35</ecNumber>
        </recommendedName>
        <alternativeName>
            <fullName evidence="9">Ornithine acetyltransferase</fullName>
            <shortName evidence="9">OATase</shortName>
        </alternativeName>
        <alternativeName>
            <fullName evidence="9">Ornithine transacetylase</fullName>
        </alternativeName>
    </domain>
    <domain>
        <recommendedName>
            <fullName evidence="9">Amino-acid acetyltransferase</fullName>
            <ecNumber evidence="9">2.3.1.1</ecNumber>
        </recommendedName>
        <alternativeName>
            <fullName evidence="9">N-acetylglutamate synthase</fullName>
            <shortName evidence="9">AGSase</shortName>
        </alternativeName>
    </domain>
    <component>
        <recommendedName>
            <fullName evidence="9">Arginine biosynthesis bifunctional protein ArgJ alpha chain</fullName>
        </recommendedName>
    </component>
    <component>
        <recommendedName>
            <fullName evidence="9">Arginine biosynthesis bifunctional protein ArgJ beta chain</fullName>
        </recommendedName>
    </component>
</protein>
<feature type="chain" id="PRO_5023487893" description="Arginine biosynthesis bifunctional protein ArgJ alpha chain" evidence="9">
    <location>
        <begin position="1"/>
        <end position="188"/>
    </location>
</feature>
<dbReference type="STRING" id="321763.SAMN04488692_103136"/>
<feature type="site" description="Involved in the stabilization of negative charge on the oxyanion by the formation of the oxyanion hole" evidence="9">
    <location>
        <position position="116"/>
    </location>
</feature>
<feature type="binding site" evidence="9">
    <location>
        <position position="152"/>
    </location>
    <ligand>
        <name>substrate</name>
    </ligand>
</feature>
<dbReference type="Proteomes" id="UP000199476">
    <property type="component" value="Unassembled WGS sequence"/>
</dbReference>
<keyword evidence="9" id="KW-0963">Cytoplasm</keyword>
<feature type="chain" id="PRO_5023487894" description="Arginine biosynthesis bifunctional protein ArgJ beta chain" evidence="9">
    <location>
        <begin position="189"/>
        <end position="399"/>
    </location>
</feature>
<dbReference type="PANTHER" id="PTHR23100:SF0">
    <property type="entry name" value="ARGININE BIOSYNTHESIS BIFUNCTIONAL PROTEIN ARGJ, MITOCHONDRIAL"/>
    <property type="match status" value="1"/>
</dbReference>
<dbReference type="FunFam" id="3.60.70.12:FF:000001">
    <property type="entry name" value="Arginine biosynthesis bifunctional protein ArgJ, chloroplastic"/>
    <property type="match status" value="1"/>
</dbReference>
<dbReference type="AlphaFoldDB" id="A0A1G9J5E7"/>
<comment type="catalytic activity">
    <reaction evidence="9">
        <text>N(2)-acetyl-L-ornithine + L-glutamate = N-acetyl-L-glutamate + L-ornithine</text>
        <dbReference type="Rhea" id="RHEA:15349"/>
        <dbReference type="ChEBI" id="CHEBI:29985"/>
        <dbReference type="ChEBI" id="CHEBI:44337"/>
        <dbReference type="ChEBI" id="CHEBI:46911"/>
        <dbReference type="ChEBI" id="CHEBI:57805"/>
        <dbReference type="EC" id="2.3.1.35"/>
    </reaction>
</comment>
<keyword evidence="4 9" id="KW-0028">Amino-acid biosynthesis</keyword>
<dbReference type="PANTHER" id="PTHR23100">
    <property type="entry name" value="ARGININE BIOSYNTHESIS BIFUNCTIONAL PROTEIN ARGJ"/>
    <property type="match status" value="1"/>
</dbReference>
<reference evidence="10 11" key="1">
    <citation type="submission" date="2016-10" db="EMBL/GenBank/DDBJ databases">
        <authorList>
            <person name="de Groot N.N."/>
        </authorList>
    </citation>
    <scope>NUCLEOTIDE SEQUENCE [LARGE SCALE GENOMIC DNA]</scope>
    <source>
        <strain evidence="10 11">SLAS-1</strain>
    </source>
</reference>
<dbReference type="GO" id="GO:0006526">
    <property type="term" value="P:L-arginine biosynthetic process"/>
    <property type="evidence" value="ECO:0007669"/>
    <property type="project" value="UniProtKB-UniRule"/>
</dbReference>
<dbReference type="HAMAP" id="MF_01106">
    <property type="entry name" value="ArgJ"/>
    <property type="match status" value="1"/>
</dbReference>
<dbReference type="NCBIfam" id="TIGR00120">
    <property type="entry name" value="ArgJ"/>
    <property type="match status" value="1"/>
</dbReference>
<dbReference type="Gene3D" id="3.60.70.12">
    <property type="entry name" value="L-amino peptidase D-ALA esterase/amidase"/>
    <property type="match status" value="1"/>
</dbReference>
<dbReference type="NCBIfam" id="NF003802">
    <property type="entry name" value="PRK05388.1"/>
    <property type="match status" value="1"/>
</dbReference>
<keyword evidence="5 9" id="KW-0808">Transferase</keyword>
<evidence type="ECO:0000256" key="9">
    <source>
        <dbReference type="HAMAP-Rule" id="MF_01106"/>
    </source>
</evidence>
<feature type="binding site" evidence="9">
    <location>
        <position position="399"/>
    </location>
    <ligand>
        <name>substrate</name>
    </ligand>
</feature>
<dbReference type="EC" id="2.3.1.35" evidence="9"/>
<comment type="subcellular location">
    <subcellularLocation>
        <location evidence="9">Cytoplasm</location>
    </subcellularLocation>
</comment>
<feature type="site" description="Involved in the stabilization of negative charge on the oxyanion by the formation of the oxyanion hole" evidence="9">
    <location>
        <position position="115"/>
    </location>
</feature>
<dbReference type="InterPro" id="IPR042195">
    <property type="entry name" value="ArgJ_beta_C"/>
</dbReference>
<comment type="pathway">
    <text evidence="9">Amino-acid biosynthesis; L-arginine biosynthesis; L-ornithine and N-acetyl-L-glutamate from L-glutamate and N(2)-acetyl-L-ornithine (cyclic): step 1/1.</text>
</comment>
<keyword evidence="11" id="KW-1185">Reference proteome</keyword>
<gene>
    <name evidence="9" type="primary">argJ</name>
    <name evidence="10" type="ORF">SAMN04488692_103136</name>
</gene>
<proteinExistence type="inferred from homology"/>